<dbReference type="Proteomes" id="UP001556692">
    <property type="component" value="Unassembled WGS sequence"/>
</dbReference>
<dbReference type="EMBL" id="JBDPGJ010000005">
    <property type="protein sequence ID" value="MEX0408137.1"/>
    <property type="molecule type" value="Genomic_DNA"/>
</dbReference>
<evidence type="ECO:0000313" key="2">
    <source>
        <dbReference type="EMBL" id="MEX0408137.1"/>
    </source>
</evidence>
<dbReference type="RefSeq" id="WP_367956015.1">
    <property type="nucleotide sequence ID" value="NZ_JBDPGJ010000005.1"/>
</dbReference>
<accession>A0ABV3SMY8</accession>
<organism evidence="2 3">
    <name type="scientific">Aquibium pacificus</name>
    <dbReference type="NCBI Taxonomy" id="3153579"/>
    <lineage>
        <taxon>Bacteria</taxon>
        <taxon>Pseudomonadati</taxon>
        <taxon>Pseudomonadota</taxon>
        <taxon>Alphaproteobacteria</taxon>
        <taxon>Hyphomicrobiales</taxon>
        <taxon>Phyllobacteriaceae</taxon>
        <taxon>Aquibium</taxon>
    </lineage>
</organism>
<feature type="region of interest" description="Disordered" evidence="1">
    <location>
        <begin position="138"/>
        <end position="175"/>
    </location>
</feature>
<protein>
    <recommendedName>
        <fullName evidence="4">DUF2336 domain-containing protein</fullName>
    </recommendedName>
</protein>
<gene>
    <name evidence="2" type="ORF">ABGN05_20975</name>
</gene>
<proteinExistence type="predicted"/>
<dbReference type="Pfam" id="PF10098">
    <property type="entry name" value="DUF2336"/>
    <property type="match status" value="1"/>
</dbReference>
<name>A0ABV3SMY8_9HYPH</name>
<feature type="compositionally biased region" description="Basic and acidic residues" evidence="1">
    <location>
        <begin position="163"/>
        <end position="172"/>
    </location>
</feature>
<evidence type="ECO:0008006" key="4">
    <source>
        <dbReference type="Google" id="ProtNLM"/>
    </source>
</evidence>
<sequence length="339" mass="37092">MSAEFRHVANRNGSGKSERLVRAAVSAFCSLTRPTRREINQLAQLVLPLLNRVPVDSRRFVSAALSDSRYAPHELVLRLCEEPVDICAPLLIRSPLLGNGDLVRIIGRMGPHHAAAMLRRQRLHPAIAALATKLGDAEVERPSTAIQTQGKPPAEEPSSAVVEPERRTSFREDAEEEVRKRLRQIMAGSSAGGSASKLSPVNRGFAMANRDYERLKANVLSGNRAFFQSALADTLGIDYATAQAIVASRDYDDLIAAFRHIGLSEEEAFLLVCAACPDRFQSVEEIRAFADRYRSLRIRAADRKVGEWKPAAADGRASSEGEVVPFVRVAGGDRDLKAS</sequence>
<evidence type="ECO:0000313" key="3">
    <source>
        <dbReference type="Proteomes" id="UP001556692"/>
    </source>
</evidence>
<reference evidence="2 3" key="1">
    <citation type="submission" date="2024-05" db="EMBL/GenBank/DDBJ databases">
        <authorList>
            <person name="Jiang F."/>
        </authorList>
    </citation>
    <scope>NUCLEOTIDE SEQUENCE [LARGE SCALE GENOMIC DNA]</scope>
    <source>
        <strain evidence="2 3">LZ166</strain>
    </source>
</reference>
<evidence type="ECO:0000256" key="1">
    <source>
        <dbReference type="SAM" id="MobiDB-lite"/>
    </source>
</evidence>
<dbReference type="InterPro" id="IPR019285">
    <property type="entry name" value="DUF2336"/>
</dbReference>
<keyword evidence="3" id="KW-1185">Reference proteome</keyword>
<comment type="caution">
    <text evidence="2">The sequence shown here is derived from an EMBL/GenBank/DDBJ whole genome shotgun (WGS) entry which is preliminary data.</text>
</comment>